<name>A0A7Y9XT27_9SPHN</name>
<dbReference type="Gene3D" id="3.10.450.50">
    <property type="match status" value="1"/>
</dbReference>
<gene>
    <name evidence="2" type="ORF">FHS75_000304</name>
</gene>
<dbReference type="Proteomes" id="UP000522081">
    <property type="component" value="Unassembled WGS sequence"/>
</dbReference>
<dbReference type="PANTHER" id="PTHR41252:SF1">
    <property type="entry name" value="BLR2505 PROTEIN"/>
    <property type="match status" value="1"/>
</dbReference>
<evidence type="ECO:0000259" key="1">
    <source>
        <dbReference type="Pfam" id="PF12680"/>
    </source>
</evidence>
<dbReference type="PANTHER" id="PTHR41252">
    <property type="entry name" value="BLR2505 PROTEIN"/>
    <property type="match status" value="1"/>
</dbReference>
<accession>A0A7Y9XT27</accession>
<dbReference type="EMBL" id="JACBZF010000001">
    <property type="protein sequence ID" value="NYH93999.1"/>
    <property type="molecule type" value="Genomic_DNA"/>
</dbReference>
<protein>
    <recommendedName>
        <fullName evidence="1">SnoaL-like domain-containing protein</fullName>
    </recommendedName>
</protein>
<dbReference type="RefSeq" id="WP_179405957.1">
    <property type="nucleotide sequence ID" value="NZ_BMGF01000001.1"/>
</dbReference>
<dbReference type="AlphaFoldDB" id="A0A7Y9XT27"/>
<dbReference type="SUPFAM" id="SSF54427">
    <property type="entry name" value="NTF2-like"/>
    <property type="match status" value="1"/>
</dbReference>
<reference evidence="2 3" key="1">
    <citation type="submission" date="2020-07" db="EMBL/GenBank/DDBJ databases">
        <title>Genomic Encyclopedia of Type Strains, Phase IV (KMG-IV): sequencing the most valuable type-strain genomes for metagenomic binning, comparative biology and taxonomic classification.</title>
        <authorList>
            <person name="Goeker M."/>
        </authorList>
    </citation>
    <scope>NUCLEOTIDE SEQUENCE [LARGE SCALE GENOMIC DNA]</scope>
    <source>
        <strain evidence="2 3">DSM 29043</strain>
    </source>
</reference>
<organism evidence="2 3">
    <name type="scientific">Novosphingobium marinum</name>
    <dbReference type="NCBI Taxonomy" id="1514948"/>
    <lineage>
        <taxon>Bacteria</taxon>
        <taxon>Pseudomonadati</taxon>
        <taxon>Pseudomonadota</taxon>
        <taxon>Alphaproteobacteria</taxon>
        <taxon>Sphingomonadales</taxon>
        <taxon>Sphingomonadaceae</taxon>
        <taxon>Novosphingobium</taxon>
    </lineage>
</organism>
<dbReference type="Pfam" id="PF12680">
    <property type="entry name" value="SnoaL_2"/>
    <property type="match status" value="1"/>
</dbReference>
<feature type="domain" description="SnoaL-like" evidence="1">
    <location>
        <begin position="22"/>
        <end position="114"/>
    </location>
</feature>
<keyword evidence="3" id="KW-1185">Reference proteome</keyword>
<evidence type="ECO:0000313" key="2">
    <source>
        <dbReference type="EMBL" id="NYH93999.1"/>
    </source>
</evidence>
<evidence type="ECO:0000313" key="3">
    <source>
        <dbReference type="Proteomes" id="UP000522081"/>
    </source>
</evidence>
<dbReference type="InterPro" id="IPR037401">
    <property type="entry name" value="SnoaL-like"/>
</dbReference>
<sequence length="140" mass="15973">MSEVEKNKATVLRFLDLAEAGEDIFPLLSEEVEWFVPGSWELAGTYRKDELADVFGLVLSDLTHPPVFTIHSVTAEDNRVAVHARSRSTFKDGEAFESTYHFLFHLDSGKITRVFEYNDTDYMSRLVKRRFPKGLGQRAG</sequence>
<comment type="caution">
    <text evidence="2">The sequence shown here is derived from an EMBL/GenBank/DDBJ whole genome shotgun (WGS) entry which is preliminary data.</text>
</comment>
<dbReference type="InterPro" id="IPR032710">
    <property type="entry name" value="NTF2-like_dom_sf"/>
</dbReference>
<proteinExistence type="predicted"/>